<protein>
    <submittedName>
        <fullName evidence="4">SRPBCC family protein</fullName>
    </submittedName>
</protein>
<comment type="caution">
    <text evidence="4">The sequence shown here is derived from an EMBL/GenBank/DDBJ whole genome shotgun (WGS) entry which is preliminary data.</text>
</comment>
<proteinExistence type="inferred from homology"/>
<feature type="domain" description="Activator of Hsp90 ATPase homologue 1/2-like C-terminal" evidence="3">
    <location>
        <begin position="29"/>
        <end position="158"/>
    </location>
</feature>
<gene>
    <name evidence="4" type="ORF">GCM10025780_08790</name>
</gene>
<dbReference type="Pfam" id="PF08327">
    <property type="entry name" value="AHSA1"/>
    <property type="match status" value="1"/>
</dbReference>
<keyword evidence="5" id="KW-1185">Reference proteome</keyword>
<dbReference type="InterPro" id="IPR023393">
    <property type="entry name" value="START-like_dom_sf"/>
</dbReference>
<evidence type="ECO:0000256" key="2">
    <source>
        <dbReference type="SAM" id="MobiDB-lite"/>
    </source>
</evidence>
<evidence type="ECO:0000313" key="5">
    <source>
        <dbReference type="Proteomes" id="UP001501295"/>
    </source>
</evidence>
<dbReference type="EMBL" id="BAABLM010000001">
    <property type="protein sequence ID" value="GAA4668366.1"/>
    <property type="molecule type" value="Genomic_DNA"/>
</dbReference>
<organism evidence="4 5">
    <name type="scientific">Frondihabitans cladoniiphilus</name>
    <dbReference type="NCBI Taxonomy" id="715785"/>
    <lineage>
        <taxon>Bacteria</taxon>
        <taxon>Bacillati</taxon>
        <taxon>Actinomycetota</taxon>
        <taxon>Actinomycetes</taxon>
        <taxon>Micrococcales</taxon>
        <taxon>Microbacteriaceae</taxon>
        <taxon>Frondihabitans</taxon>
    </lineage>
</organism>
<dbReference type="InterPro" id="IPR013538">
    <property type="entry name" value="ASHA1/2-like_C"/>
</dbReference>
<dbReference type="Proteomes" id="UP001501295">
    <property type="component" value="Unassembled WGS sequence"/>
</dbReference>
<comment type="similarity">
    <text evidence="1">Belongs to the AHA1 family.</text>
</comment>
<accession>A0ABP8VQK9</accession>
<reference evidence="5" key="1">
    <citation type="journal article" date="2019" name="Int. J. Syst. Evol. Microbiol.">
        <title>The Global Catalogue of Microorganisms (GCM) 10K type strain sequencing project: providing services to taxonomists for standard genome sequencing and annotation.</title>
        <authorList>
            <consortium name="The Broad Institute Genomics Platform"/>
            <consortium name="The Broad Institute Genome Sequencing Center for Infectious Disease"/>
            <person name="Wu L."/>
            <person name="Ma J."/>
        </authorList>
    </citation>
    <scope>NUCLEOTIDE SEQUENCE [LARGE SCALE GENOMIC DNA]</scope>
    <source>
        <strain evidence="5">JCM 18956</strain>
    </source>
</reference>
<dbReference type="RefSeq" id="WP_345373613.1">
    <property type="nucleotide sequence ID" value="NZ_BAABLM010000001.1"/>
</dbReference>
<evidence type="ECO:0000256" key="1">
    <source>
        <dbReference type="ARBA" id="ARBA00006817"/>
    </source>
</evidence>
<evidence type="ECO:0000259" key="3">
    <source>
        <dbReference type="Pfam" id="PF08327"/>
    </source>
</evidence>
<feature type="compositionally biased region" description="Basic and acidic residues" evidence="2">
    <location>
        <begin position="10"/>
        <end position="21"/>
    </location>
</feature>
<dbReference type="SUPFAM" id="SSF55961">
    <property type="entry name" value="Bet v1-like"/>
    <property type="match status" value="1"/>
</dbReference>
<sequence>MSDQTQQHAETTHERVGEQSLFHRREFEASPARVHLAHTDAAQFVQWMGPRGTTVRLDEFRPVSGGQFRYGVVASSDDSWDFRGSYHEVSPGLIVHTWQYVGEPDITLETLRFVDLEGGRSALEIVSTFTSKGACDAMAESDMGGGMDENFDRIDDLLAAGA</sequence>
<dbReference type="Gene3D" id="3.30.530.20">
    <property type="match status" value="1"/>
</dbReference>
<evidence type="ECO:0000313" key="4">
    <source>
        <dbReference type="EMBL" id="GAA4668366.1"/>
    </source>
</evidence>
<feature type="region of interest" description="Disordered" evidence="2">
    <location>
        <begin position="1"/>
        <end position="21"/>
    </location>
</feature>
<name>A0ABP8VQK9_9MICO</name>